<keyword evidence="1" id="KW-0472">Membrane</keyword>
<feature type="transmembrane region" description="Helical" evidence="1">
    <location>
        <begin position="174"/>
        <end position="196"/>
    </location>
</feature>
<keyword evidence="1" id="KW-1133">Transmembrane helix</keyword>
<dbReference type="InterPro" id="IPR010266">
    <property type="entry name" value="NnrS"/>
</dbReference>
<evidence type="ECO:0000313" key="3">
    <source>
        <dbReference type="Proteomes" id="UP000539350"/>
    </source>
</evidence>
<dbReference type="AlphaFoldDB" id="A0A7W2TWT4"/>
<comment type="caution">
    <text evidence="2">The sequence shown here is derived from an EMBL/GenBank/DDBJ whole genome shotgun (WGS) entry which is preliminary data.</text>
</comment>
<feature type="transmembrane region" description="Helical" evidence="1">
    <location>
        <begin position="56"/>
        <end position="75"/>
    </location>
</feature>
<keyword evidence="3" id="KW-1185">Reference proteome</keyword>
<dbReference type="Proteomes" id="UP000539350">
    <property type="component" value="Unassembled WGS sequence"/>
</dbReference>
<keyword evidence="1" id="KW-0812">Transmembrane</keyword>
<dbReference type="Pfam" id="PF05940">
    <property type="entry name" value="NnrS"/>
    <property type="match status" value="1"/>
</dbReference>
<evidence type="ECO:0000256" key="1">
    <source>
        <dbReference type="SAM" id="Phobius"/>
    </source>
</evidence>
<accession>A0A7W2TWT4</accession>
<protein>
    <submittedName>
        <fullName evidence="2">NnrS family protein</fullName>
    </submittedName>
</protein>
<reference evidence="2 3" key="1">
    <citation type="submission" date="2020-07" db="EMBL/GenBank/DDBJ databases">
        <title>Halieaceae bacterium, F7430, whole genome shotgun sequencing project.</title>
        <authorList>
            <person name="Jiang S."/>
            <person name="Liu Z.W."/>
            <person name="Du Z.J."/>
        </authorList>
    </citation>
    <scope>NUCLEOTIDE SEQUENCE [LARGE SCALE GENOMIC DNA]</scope>
    <source>
        <strain evidence="2 3">F7430</strain>
    </source>
</reference>
<evidence type="ECO:0000313" key="2">
    <source>
        <dbReference type="EMBL" id="MBA6413416.1"/>
    </source>
</evidence>
<feature type="transmembrane region" description="Helical" evidence="1">
    <location>
        <begin position="362"/>
        <end position="384"/>
    </location>
</feature>
<gene>
    <name evidence="2" type="ORF">H2508_09880</name>
</gene>
<proteinExistence type="predicted"/>
<name>A0A7W2TWT4_9GAMM</name>
<feature type="transmembrane region" description="Helical" evidence="1">
    <location>
        <begin position="12"/>
        <end position="36"/>
    </location>
</feature>
<dbReference type="RefSeq" id="WP_182172591.1">
    <property type="nucleotide sequence ID" value="NZ_JACFXU010000014.1"/>
</dbReference>
<feature type="transmembrane region" description="Helical" evidence="1">
    <location>
        <begin position="301"/>
        <end position="320"/>
    </location>
</feature>
<feature type="transmembrane region" description="Helical" evidence="1">
    <location>
        <begin position="111"/>
        <end position="131"/>
    </location>
</feature>
<feature type="transmembrane region" description="Helical" evidence="1">
    <location>
        <begin position="143"/>
        <end position="162"/>
    </location>
</feature>
<dbReference type="EMBL" id="JACFXU010000014">
    <property type="protein sequence ID" value="MBA6413416.1"/>
    <property type="molecule type" value="Genomic_DNA"/>
</dbReference>
<feature type="transmembrane region" description="Helical" evidence="1">
    <location>
        <begin position="217"/>
        <end position="248"/>
    </location>
</feature>
<feature type="transmembrane region" description="Helical" evidence="1">
    <location>
        <begin position="87"/>
        <end position="105"/>
    </location>
</feature>
<feature type="transmembrane region" description="Helical" evidence="1">
    <location>
        <begin position="332"/>
        <end position="350"/>
    </location>
</feature>
<feature type="transmembrane region" description="Helical" evidence="1">
    <location>
        <begin position="268"/>
        <end position="289"/>
    </location>
</feature>
<sequence>MPNNQPPILLAYAFRPFFLLSAFYAAAAMAVWISAILGGPVLLPATLTPDWHAHELVYGFVGAAIAGFLLTAITNWTGSAPLAGTKLALLLLLWFAGRIAMAFNATLAPAVVALLDLSFLLALALYVALILWRTKNRRNAPLVLVLLTLVAGNALMHAGWIQRSAELILLGRNLALDLITVLMTIVAGRITPAFSANWLRARGETINTVATPRLDQAAIGSVALMALCSLAGAAALVTGLIAITAGLLNALRLYRWAGWRIRREPLLWILHLAYGFIVAALLARGLVLLDILQAPSLWQHLIGAGAMGILVLGVMTRVSMGHTGRPLALRPGGLVIYIAIIVAALLRVLVALNTIDYQSGLLLSAGAWIVAFALFCIAYAPVLWSPRADGRPG</sequence>
<organism evidence="2 3">
    <name type="scientific">Sediminihaliea albiluteola</name>
    <dbReference type="NCBI Taxonomy" id="2758564"/>
    <lineage>
        <taxon>Bacteria</taxon>
        <taxon>Pseudomonadati</taxon>
        <taxon>Pseudomonadota</taxon>
        <taxon>Gammaproteobacteria</taxon>
        <taxon>Cellvibrionales</taxon>
        <taxon>Halieaceae</taxon>
        <taxon>Sediminihaliea</taxon>
    </lineage>
</organism>